<accession>A0A087QYM9</accession>
<proteinExistence type="predicted"/>
<sequence>LSFLSSSLVPRARQGGDACPGQAHLPGMSQHTGLLCCSCCVFILRESDSATALKVTPEGCDGKLGHGHKEEMLSPQPAAGKGPSTLLPTPPLLTGRAPSGCFSNRIN</sequence>
<feature type="non-terminal residue" evidence="2">
    <location>
        <position position="1"/>
    </location>
</feature>
<feature type="region of interest" description="Disordered" evidence="1">
    <location>
        <begin position="65"/>
        <end position="107"/>
    </location>
</feature>
<evidence type="ECO:0000313" key="3">
    <source>
        <dbReference type="Proteomes" id="UP000053286"/>
    </source>
</evidence>
<keyword evidence="3" id="KW-1185">Reference proteome</keyword>
<name>A0A087QYM9_APTFO</name>
<organism evidence="2 3">
    <name type="scientific">Aptenodytes forsteri</name>
    <name type="common">Emperor penguin</name>
    <dbReference type="NCBI Taxonomy" id="9233"/>
    <lineage>
        <taxon>Eukaryota</taxon>
        <taxon>Metazoa</taxon>
        <taxon>Chordata</taxon>
        <taxon>Craniata</taxon>
        <taxon>Vertebrata</taxon>
        <taxon>Euteleostomi</taxon>
        <taxon>Archelosauria</taxon>
        <taxon>Archosauria</taxon>
        <taxon>Dinosauria</taxon>
        <taxon>Saurischia</taxon>
        <taxon>Theropoda</taxon>
        <taxon>Coelurosauria</taxon>
        <taxon>Aves</taxon>
        <taxon>Neognathae</taxon>
        <taxon>Neoaves</taxon>
        <taxon>Aequornithes</taxon>
        <taxon>Sphenisciformes</taxon>
        <taxon>Spheniscidae</taxon>
        <taxon>Aptenodytes</taxon>
    </lineage>
</organism>
<dbReference type="EMBL" id="KL226001">
    <property type="protein sequence ID" value="KFM06333.1"/>
    <property type="molecule type" value="Genomic_DNA"/>
</dbReference>
<dbReference type="AlphaFoldDB" id="A0A087QYM9"/>
<protein>
    <submittedName>
        <fullName evidence="2">Uncharacterized protein</fullName>
    </submittedName>
</protein>
<evidence type="ECO:0000256" key="1">
    <source>
        <dbReference type="SAM" id="MobiDB-lite"/>
    </source>
</evidence>
<evidence type="ECO:0000313" key="2">
    <source>
        <dbReference type="EMBL" id="KFM06333.1"/>
    </source>
</evidence>
<gene>
    <name evidence="2" type="ORF">AS27_02293</name>
</gene>
<dbReference type="Proteomes" id="UP000053286">
    <property type="component" value="Unassembled WGS sequence"/>
</dbReference>
<reference evidence="2 3" key="1">
    <citation type="submission" date="2014-04" db="EMBL/GenBank/DDBJ databases">
        <title>Genome evolution of avian class.</title>
        <authorList>
            <person name="Zhang G."/>
            <person name="Li C."/>
        </authorList>
    </citation>
    <scope>NUCLEOTIDE SEQUENCE [LARGE SCALE GENOMIC DNA]</scope>
    <source>
        <strain evidence="2">BGI_AS27</strain>
    </source>
</reference>
<feature type="non-terminal residue" evidence="2">
    <location>
        <position position="107"/>
    </location>
</feature>